<sequence length="383" mass="41690">MGLLSNWNDHSRAEWYRVTIAPPNQRNGPLICVCIAVGFTLIGTAPFAETLRIATYNTELQRKGPGLLLRDIARGEDAQILATLRIIAQADADIIALQGFDYDLTGAALSAYVAALAGAGVEYPFQFSARPNTGMPTGLDMDGDGRRGDARDAQSYGQFSGQGGMAILSRYPIDQGAVQDFSALLWRDFPGALLPQTEDGPFPSPEAQAIQRLSTTGHWIVPIDVPELGPVHLMTFHASPPVFDGPEDRNGRRNHDEITFWDHFLNGAFGPAPQDRFILLGDFNQDRRGGEGIKTAITSLLEDPRLQDPMSGSDGSKIVSGDTLDTADWTDPVPGNLRVDYVLPSADWRVLASGVLWPDPSTELGETARIASRHKLVWVDITR</sequence>
<dbReference type="RefSeq" id="WP_187428019.1">
    <property type="nucleotide sequence ID" value="NZ_CP143423.1"/>
</dbReference>
<dbReference type="SUPFAM" id="SSF56219">
    <property type="entry name" value="DNase I-like"/>
    <property type="match status" value="1"/>
</dbReference>
<dbReference type="EMBL" id="CP143423">
    <property type="protein sequence ID" value="WVX47067.1"/>
    <property type="molecule type" value="Genomic_DNA"/>
</dbReference>
<dbReference type="Proteomes" id="UP001318682">
    <property type="component" value="Chromosome"/>
</dbReference>
<evidence type="ECO:0000313" key="2">
    <source>
        <dbReference type="EMBL" id="WVX47067.1"/>
    </source>
</evidence>
<proteinExistence type="predicted"/>
<protein>
    <recommendedName>
        <fullName evidence="1">Endonuclease/exonuclease/phosphatase domain-containing protein</fullName>
    </recommendedName>
</protein>
<gene>
    <name evidence="2" type="ORF">ROLI_001320</name>
</gene>
<dbReference type="Gene3D" id="3.60.10.10">
    <property type="entry name" value="Endonuclease/exonuclease/phosphatase"/>
    <property type="match status" value="1"/>
</dbReference>
<evidence type="ECO:0000313" key="3">
    <source>
        <dbReference type="Proteomes" id="UP001318682"/>
    </source>
</evidence>
<dbReference type="Pfam" id="PF03372">
    <property type="entry name" value="Exo_endo_phos"/>
    <property type="match status" value="1"/>
</dbReference>
<keyword evidence="3" id="KW-1185">Reference proteome</keyword>
<reference evidence="2 3" key="1">
    <citation type="submission" date="2015-07" db="EMBL/GenBank/DDBJ databases">
        <authorList>
            <person name="Voget S."/>
            <person name="Dogs M."/>
            <person name="Brinkhoff T.H."/>
            <person name="Daniel R."/>
        </authorList>
    </citation>
    <scope>NUCLEOTIDE SEQUENCE [LARGE SCALE GENOMIC DNA]</scope>
    <source>
        <strain evidence="2 3">B14</strain>
    </source>
</reference>
<dbReference type="InterPro" id="IPR005135">
    <property type="entry name" value="Endo/exonuclease/phosphatase"/>
</dbReference>
<feature type="domain" description="Endonuclease/exonuclease/phosphatase" evidence="1">
    <location>
        <begin position="54"/>
        <end position="360"/>
    </location>
</feature>
<reference evidence="3" key="2">
    <citation type="submission" date="2024-01" db="EMBL/GenBank/DDBJ databases">
        <title>Roseobacter fucihabitans sp. nov., isolated from the brown alga Fucus spiralis.</title>
        <authorList>
            <person name="Hahnke S."/>
            <person name="Berger M."/>
            <person name="Schlingloff A."/>
            <person name="Athale I."/>
            <person name="Neumann-Schaal M."/>
            <person name="Adenaya A."/>
            <person name="Poehlein A."/>
            <person name="Daniel R."/>
            <person name="Pertersen J."/>
            <person name="Brinkhoff T."/>
        </authorList>
    </citation>
    <scope>NUCLEOTIDE SEQUENCE [LARGE SCALE GENOMIC DNA]</scope>
    <source>
        <strain evidence="3">B14</strain>
    </source>
</reference>
<organism evidence="2 3">
    <name type="scientific">Roseobacter fucihabitans</name>
    <dbReference type="NCBI Taxonomy" id="1537242"/>
    <lineage>
        <taxon>Bacteria</taxon>
        <taxon>Pseudomonadati</taxon>
        <taxon>Pseudomonadota</taxon>
        <taxon>Alphaproteobacteria</taxon>
        <taxon>Rhodobacterales</taxon>
        <taxon>Roseobacteraceae</taxon>
        <taxon>Roseobacter</taxon>
    </lineage>
</organism>
<name>A0ABZ2BP83_9RHOB</name>
<dbReference type="InterPro" id="IPR036691">
    <property type="entry name" value="Endo/exonu/phosph_ase_sf"/>
</dbReference>
<evidence type="ECO:0000259" key="1">
    <source>
        <dbReference type="Pfam" id="PF03372"/>
    </source>
</evidence>
<accession>A0ABZ2BP83</accession>